<keyword evidence="6" id="KW-0645">Protease</keyword>
<protein>
    <recommendedName>
        <fullName evidence="4">serine-type D-Ala-D-Ala carboxypeptidase</fullName>
        <ecNumber evidence="4">3.4.16.4</ecNumber>
    </recommendedName>
</protein>
<evidence type="ECO:0000256" key="4">
    <source>
        <dbReference type="ARBA" id="ARBA00012448"/>
    </source>
</evidence>
<dbReference type="PANTHER" id="PTHR21581:SF6">
    <property type="entry name" value="TRAFFICKING PROTEIN PARTICLE COMPLEX SUBUNIT 12"/>
    <property type="match status" value="1"/>
</dbReference>
<keyword evidence="10" id="KW-0573">Peptidoglycan synthesis</keyword>
<evidence type="ECO:0000256" key="5">
    <source>
        <dbReference type="ARBA" id="ARBA00022645"/>
    </source>
</evidence>
<evidence type="ECO:0000256" key="14">
    <source>
        <dbReference type="SAM" id="Phobius"/>
    </source>
</evidence>
<evidence type="ECO:0000256" key="2">
    <source>
        <dbReference type="ARBA" id="ARBA00004752"/>
    </source>
</evidence>
<dbReference type="InterPro" id="IPR012338">
    <property type="entry name" value="Beta-lactam/transpept-like"/>
</dbReference>
<comment type="catalytic activity">
    <reaction evidence="12">
        <text>Preferential cleavage: (Ac)2-L-Lys-D-Ala-|-D-Ala. Also transpeptidation of peptidyl-alanyl moieties that are N-acyl substituents of D-alanine.</text>
        <dbReference type="EC" id="3.4.16.4"/>
    </reaction>
</comment>
<keyword evidence="14" id="KW-0812">Transmembrane</keyword>
<dbReference type="Proteomes" id="UP000469424">
    <property type="component" value="Unassembled WGS sequence"/>
</dbReference>
<dbReference type="EC" id="3.4.16.4" evidence="4"/>
<evidence type="ECO:0000313" key="17">
    <source>
        <dbReference type="Proteomes" id="UP000469424"/>
    </source>
</evidence>
<dbReference type="SUPFAM" id="SSF69189">
    <property type="entry name" value="Penicillin-binding protein associated domain"/>
    <property type="match status" value="1"/>
</dbReference>
<evidence type="ECO:0000256" key="3">
    <source>
        <dbReference type="ARBA" id="ARBA00007164"/>
    </source>
</evidence>
<dbReference type="InterPro" id="IPR015956">
    <property type="entry name" value="Peniciliin-bd_prot_C_sf"/>
</dbReference>
<keyword evidence="9" id="KW-0133">Cell shape</keyword>
<dbReference type="InterPro" id="IPR018044">
    <property type="entry name" value="Peptidase_S11"/>
</dbReference>
<dbReference type="GO" id="GO:0006508">
    <property type="term" value="P:proteolysis"/>
    <property type="evidence" value="ECO:0007669"/>
    <property type="project" value="UniProtKB-KW"/>
</dbReference>
<reference evidence="16 17" key="1">
    <citation type="submission" date="2019-08" db="EMBL/GenBank/DDBJ databases">
        <title>In-depth cultivation of the pig gut microbiome towards novel bacterial diversity and tailored functional studies.</title>
        <authorList>
            <person name="Wylensek D."/>
            <person name="Hitch T.C.A."/>
            <person name="Clavel T."/>
        </authorList>
    </citation>
    <scope>NUCLEOTIDE SEQUENCE [LARGE SCALE GENOMIC DNA]</scope>
    <source>
        <strain evidence="16 17">WCA-MUC-591-APC-4B</strain>
    </source>
</reference>
<keyword evidence="14" id="KW-0472">Membrane</keyword>
<dbReference type="SUPFAM" id="SSF56601">
    <property type="entry name" value="beta-lactamase/transpeptidase-like"/>
    <property type="match status" value="1"/>
</dbReference>
<evidence type="ECO:0000256" key="1">
    <source>
        <dbReference type="ARBA" id="ARBA00003217"/>
    </source>
</evidence>
<dbReference type="EMBL" id="VUNA01000008">
    <property type="protein sequence ID" value="MST70732.1"/>
    <property type="molecule type" value="Genomic_DNA"/>
</dbReference>
<evidence type="ECO:0000256" key="10">
    <source>
        <dbReference type="ARBA" id="ARBA00022984"/>
    </source>
</evidence>
<keyword evidence="5 16" id="KW-0121">Carboxypeptidase</keyword>
<name>A0A6N7X5D4_9FIRM</name>
<comment type="similarity">
    <text evidence="3 13">Belongs to the peptidase S11 family.</text>
</comment>
<dbReference type="GO" id="GO:0008360">
    <property type="term" value="P:regulation of cell shape"/>
    <property type="evidence" value="ECO:0007669"/>
    <property type="project" value="UniProtKB-KW"/>
</dbReference>
<accession>A0A6N7X5D4</accession>
<comment type="caution">
    <text evidence="16">The sequence shown here is derived from an EMBL/GenBank/DDBJ whole genome shotgun (WGS) entry which is preliminary data.</text>
</comment>
<dbReference type="PRINTS" id="PR00725">
    <property type="entry name" value="DADACBPTASE1"/>
</dbReference>
<dbReference type="UniPathway" id="UPA00219"/>
<dbReference type="PANTHER" id="PTHR21581">
    <property type="entry name" value="D-ALANYL-D-ALANINE CARBOXYPEPTIDASE"/>
    <property type="match status" value="1"/>
</dbReference>
<proteinExistence type="inferred from homology"/>
<comment type="function">
    <text evidence="1">Removes C-terminal D-alanyl residues from sugar-peptide cell wall precursors.</text>
</comment>
<gene>
    <name evidence="16" type="ORF">FYJ65_05150</name>
</gene>
<dbReference type="InterPro" id="IPR012907">
    <property type="entry name" value="Peptidase_S11_C"/>
</dbReference>
<evidence type="ECO:0000256" key="7">
    <source>
        <dbReference type="ARBA" id="ARBA00022729"/>
    </source>
</evidence>
<dbReference type="GO" id="GO:0071555">
    <property type="term" value="P:cell wall organization"/>
    <property type="evidence" value="ECO:0007669"/>
    <property type="project" value="UniProtKB-KW"/>
</dbReference>
<keyword evidence="7" id="KW-0732">Signal</keyword>
<dbReference type="InterPro" id="IPR037167">
    <property type="entry name" value="Peptidase_S11_C_sf"/>
</dbReference>
<keyword evidence="14" id="KW-1133">Transmembrane helix</keyword>
<organism evidence="16 17">
    <name type="scientific">Mogibacterium kristiansenii</name>
    <dbReference type="NCBI Taxonomy" id="2606708"/>
    <lineage>
        <taxon>Bacteria</taxon>
        <taxon>Bacillati</taxon>
        <taxon>Bacillota</taxon>
        <taxon>Clostridia</taxon>
        <taxon>Peptostreptococcales</taxon>
        <taxon>Anaerovoracaceae</taxon>
        <taxon>Mogibacterium</taxon>
    </lineage>
</organism>
<dbReference type="InterPro" id="IPR001967">
    <property type="entry name" value="Peptidase_S11_N"/>
</dbReference>
<dbReference type="AlphaFoldDB" id="A0A6N7X5D4"/>
<keyword evidence="8" id="KW-0378">Hydrolase</keyword>
<keyword evidence="11" id="KW-0961">Cell wall biogenesis/degradation</keyword>
<evidence type="ECO:0000256" key="9">
    <source>
        <dbReference type="ARBA" id="ARBA00022960"/>
    </source>
</evidence>
<feature type="transmembrane region" description="Helical" evidence="14">
    <location>
        <begin position="388"/>
        <end position="411"/>
    </location>
</feature>
<dbReference type="GO" id="GO:0009252">
    <property type="term" value="P:peptidoglycan biosynthetic process"/>
    <property type="evidence" value="ECO:0007669"/>
    <property type="project" value="UniProtKB-UniPathway"/>
</dbReference>
<keyword evidence="17" id="KW-1185">Reference proteome</keyword>
<comment type="pathway">
    <text evidence="2">Cell wall biogenesis; peptidoglycan biosynthesis.</text>
</comment>
<dbReference type="SMART" id="SM00936">
    <property type="entry name" value="PBP5_C"/>
    <property type="match status" value="1"/>
</dbReference>
<evidence type="ECO:0000256" key="12">
    <source>
        <dbReference type="ARBA" id="ARBA00034000"/>
    </source>
</evidence>
<dbReference type="Pfam" id="PF00768">
    <property type="entry name" value="Peptidase_S11"/>
    <property type="match status" value="1"/>
</dbReference>
<evidence type="ECO:0000256" key="11">
    <source>
        <dbReference type="ARBA" id="ARBA00023316"/>
    </source>
</evidence>
<evidence type="ECO:0000259" key="15">
    <source>
        <dbReference type="SMART" id="SM00936"/>
    </source>
</evidence>
<dbReference type="Gene3D" id="2.60.410.10">
    <property type="entry name" value="D-Ala-D-Ala carboxypeptidase, C-terminal domain"/>
    <property type="match status" value="1"/>
</dbReference>
<evidence type="ECO:0000256" key="6">
    <source>
        <dbReference type="ARBA" id="ARBA00022670"/>
    </source>
</evidence>
<evidence type="ECO:0000313" key="16">
    <source>
        <dbReference type="EMBL" id="MST70732.1"/>
    </source>
</evidence>
<evidence type="ECO:0000256" key="13">
    <source>
        <dbReference type="RuleBase" id="RU004016"/>
    </source>
</evidence>
<sequence>MRTNRANTRTQKSNNIGKSVMVVILSALMVLIGVTTLFLDETFAESKPEIGADSAFVVSASTGQTVYRLHTDRKLSPGGFTKIMAAMVVLDRMHDRAELRNRITVTRDVASKGKLFKKGDQITVRDLLAAMLVADSDEAAVALAVYSAENVPAFVEAMNTKAQELELENTHYTTVTGKYDTLQYTTTEDMGYLVQAAFKYSLIEKYLTTEACTTTAVGKTASKTLRHSDTFRYSGLVATKAVESGTSKHSVNSFAYAEQDGMKLISVIFGTAAKEKDAQQKQLLDYSYGKVARHAVRKAGAKVGKIKIRHGASTRVPVYTKSKAYAYVPKEGSDSLIRTQTIIYDKLEAPVKAGTKAGELQVYVADELTGTVDLVVKEDVKTGWFPSYLYISNGLTILIAAVLLCLLYFVLRIRRIRRRKRLLAERRRKQKIREIALREYEIEEDRKRRNWTYR</sequence>
<evidence type="ECO:0000256" key="8">
    <source>
        <dbReference type="ARBA" id="ARBA00022801"/>
    </source>
</evidence>
<feature type="transmembrane region" description="Helical" evidence="14">
    <location>
        <begin position="20"/>
        <end position="39"/>
    </location>
</feature>
<dbReference type="GO" id="GO:0009002">
    <property type="term" value="F:serine-type D-Ala-D-Ala carboxypeptidase activity"/>
    <property type="evidence" value="ECO:0007669"/>
    <property type="project" value="UniProtKB-EC"/>
</dbReference>
<dbReference type="RefSeq" id="WP_154554296.1">
    <property type="nucleotide sequence ID" value="NZ_VUNA01000008.1"/>
</dbReference>
<feature type="domain" description="Peptidase S11 D-Ala-D-Ala carboxypeptidase A C-terminal" evidence="15">
    <location>
        <begin position="292"/>
        <end position="382"/>
    </location>
</feature>
<dbReference type="Pfam" id="PF07943">
    <property type="entry name" value="PBP5_C"/>
    <property type="match status" value="1"/>
</dbReference>
<dbReference type="Gene3D" id="3.40.710.10">
    <property type="entry name" value="DD-peptidase/beta-lactamase superfamily"/>
    <property type="match status" value="1"/>
</dbReference>